<dbReference type="Pfam" id="PF00188">
    <property type="entry name" value="CAP"/>
    <property type="match status" value="1"/>
</dbReference>
<comment type="caution">
    <text evidence="4">The sequence shown here is derived from an EMBL/GenBank/DDBJ whole genome shotgun (WGS) entry which is preliminary data.</text>
</comment>
<dbReference type="Gene3D" id="3.40.33.10">
    <property type="entry name" value="CAP"/>
    <property type="match status" value="1"/>
</dbReference>
<organism evidence="4">
    <name type="scientific">Caldilineaceae bacterium SB0662_bin_9</name>
    <dbReference type="NCBI Taxonomy" id="2605258"/>
    <lineage>
        <taxon>Bacteria</taxon>
        <taxon>Bacillati</taxon>
        <taxon>Chloroflexota</taxon>
        <taxon>Caldilineae</taxon>
        <taxon>Caldilineales</taxon>
        <taxon>Caldilineaceae</taxon>
    </lineage>
</organism>
<feature type="compositionally biased region" description="Acidic residues" evidence="1">
    <location>
        <begin position="305"/>
        <end position="314"/>
    </location>
</feature>
<dbReference type="InterPro" id="IPR035940">
    <property type="entry name" value="CAP_sf"/>
</dbReference>
<evidence type="ECO:0000256" key="2">
    <source>
        <dbReference type="SAM" id="Phobius"/>
    </source>
</evidence>
<dbReference type="Pfam" id="PF08239">
    <property type="entry name" value="SH3_3"/>
    <property type="match status" value="1"/>
</dbReference>
<protein>
    <submittedName>
        <fullName evidence="4">SH3 domain-containing protein</fullName>
    </submittedName>
</protein>
<dbReference type="CDD" id="cd05379">
    <property type="entry name" value="CAP_bacterial"/>
    <property type="match status" value="1"/>
</dbReference>
<evidence type="ECO:0000259" key="3">
    <source>
        <dbReference type="SMART" id="SM00287"/>
    </source>
</evidence>
<proteinExistence type="predicted"/>
<dbReference type="InterPro" id="IPR003646">
    <property type="entry name" value="SH3-like_bac-type"/>
</dbReference>
<name>A0A6B1DU57_9CHLR</name>
<accession>A0A6B1DU57</accession>
<feature type="region of interest" description="Disordered" evidence="1">
    <location>
        <begin position="206"/>
        <end position="227"/>
    </location>
</feature>
<dbReference type="PANTHER" id="PTHR31157:SF1">
    <property type="entry name" value="SCP DOMAIN-CONTAINING PROTEIN"/>
    <property type="match status" value="1"/>
</dbReference>
<feature type="transmembrane region" description="Helical" evidence="2">
    <location>
        <begin position="21"/>
        <end position="44"/>
    </location>
</feature>
<evidence type="ECO:0000313" key="4">
    <source>
        <dbReference type="EMBL" id="MYD91350.1"/>
    </source>
</evidence>
<dbReference type="PANTHER" id="PTHR31157">
    <property type="entry name" value="SCP DOMAIN-CONTAINING PROTEIN"/>
    <property type="match status" value="1"/>
</dbReference>
<dbReference type="InterPro" id="IPR014044">
    <property type="entry name" value="CAP_dom"/>
</dbReference>
<dbReference type="AlphaFoldDB" id="A0A6B1DU57"/>
<keyword evidence="2" id="KW-0812">Transmembrane</keyword>
<feature type="region of interest" description="Disordered" evidence="1">
    <location>
        <begin position="293"/>
        <end position="320"/>
    </location>
</feature>
<keyword evidence="2" id="KW-0472">Membrane</keyword>
<dbReference type="SMART" id="SM00287">
    <property type="entry name" value="SH3b"/>
    <property type="match status" value="1"/>
</dbReference>
<keyword evidence="2" id="KW-1133">Transmembrane helix</keyword>
<dbReference type="EMBL" id="VXPY01000094">
    <property type="protein sequence ID" value="MYD91350.1"/>
    <property type="molecule type" value="Genomic_DNA"/>
</dbReference>
<gene>
    <name evidence="4" type="ORF">F4Y08_13610</name>
</gene>
<dbReference type="Gene3D" id="2.30.30.40">
    <property type="entry name" value="SH3 Domains"/>
    <property type="match status" value="1"/>
</dbReference>
<feature type="domain" description="SH3b" evidence="3">
    <location>
        <begin position="234"/>
        <end position="292"/>
    </location>
</feature>
<feature type="compositionally biased region" description="Low complexity" evidence="1">
    <location>
        <begin position="215"/>
        <end position="227"/>
    </location>
</feature>
<reference evidence="4" key="1">
    <citation type="submission" date="2019-09" db="EMBL/GenBank/DDBJ databases">
        <title>Characterisation of the sponge microbiome using genome-centric metagenomics.</title>
        <authorList>
            <person name="Engelberts J.P."/>
            <person name="Robbins S.J."/>
            <person name="De Goeij J.M."/>
            <person name="Aranda M."/>
            <person name="Bell S.C."/>
            <person name="Webster N.S."/>
        </authorList>
    </citation>
    <scope>NUCLEOTIDE SEQUENCE</scope>
    <source>
        <strain evidence="4">SB0662_bin_9</strain>
    </source>
</reference>
<sequence>MYAEPRHRPSSSKRGCLPRTCSFGCGLPLVAVTLLCVLAATWYLQYSEFRLATSGRQPIAAANPELALPSPERHICREVRPQLTTLARRLGAASGSSLEPEASGSPFDVWVLLLDRTYVMDWLVVANPQGYMWLPMEAIVDQGDVQARLGQGPSDSATYMLGLVVYDAHTGQVTVDPQAFLVFVASSAVFRNCPSGTFAELRAATPSRPAAQTITPSDTSSASDDSAPAAVGWKETVNVASNLRTGPSTDFPVLRVLSEGTEVVVVGISEDGEWLKLEDGAWIFRSLVTREGSGATSGVSKAEDAGTDTFDEPVPETGLAPATDAAATEPIGNGPPDFRPEADRLAELRLHMLELINRERSSRGLAPVVLAYNEGAQLHAEDLVKNRYMSHWNLLGETPYMRHTWAGGHDYSAENLSFRMVLDAPAGFCASPASEQALDGMMAGLMDSPGHRDNILRPHHREVNIGIANSCHAMAMAQVFEGEYVRFSLPPELAGGRLAMAGQIASGVNLDDQTNIQITWDPPLNEYSKGQVSQTYCSGTERPVAYIRRPLSAGFFWQGGERQEMDWERCPAPWDADPNLQLPADRAEIDQLSQRIRNGYRIRETVEVALVTAEVWQAEAGFFRIEADLNSVVQTHGPGIYSVILWGRIDGVMEALTKYAIKVEG</sequence>
<dbReference type="SUPFAM" id="SSF55797">
    <property type="entry name" value="PR-1-like"/>
    <property type="match status" value="1"/>
</dbReference>
<evidence type="ECO:0000256" key="1">
    <source>
        <dbReference type="SAM" id="MobiDB-lite"/>
    </source>
</evidence>